<organism evidence="2 3">
    <name type="scientific">Rugamonas rubra</name>
    <dbReference type="NCBI Taxonomy" id="758825"/>
    <lineage>
        <taxon>Bacteria</taxon>
        <taxon>Pseudomonadati</taxon>
        <taxon>Pseudomonadota</taxon>
        <taxon>Betaproteobacteria</taxon>
        <taxon>Burkholderiales</taxon>
        <taxon>Oxalobacteraceae</taxon>
        <taxon>Telluria group</taxon>
        <taxon>Rugamonas</taxon>
    </lineage>
</organism>
<keyword evidence="3" id="KW-1185">Reference proteome</keyword>
<dbReference type="Pfam" id="PF12146">
    <property type="entry name" value="Hydrolase_4"/>
    <property type="match status" value="1"/>
</dbReference>
<feature type="domain" description="Serine aminopeptidase S33" evidence="1">
    <location>
        <begin position="27"/>
        <end position="117"/>
    </location>
</feature>
<dbReference type="InterPro" id="IPR017208">
    <property type="entry name" value="UCP037442_abhydr"/>
</dbReference>
<dbReference type="RefSeq" id="WP_093386735.1">
    <property type="nucleotide sequence ID" value="NZ_FOTW01000009.1"/>
</dbReference>
<name>A0A1I4LBL1_9BURK</name>
<protein>
    <submittedName>
        <fullName evidence="2">Predicted alpha/beta hydrolase</fullName>
    </submittedName>
</protein>
<evidence type="ECO:0000313" key="2">
    <source>
        <dbReference type="EMBL" id="SFL88259.1"/>
    </source>
</evidence>
<dbReference type="Proteomes" id="UP000199470">
    <property type="component" value="Unassembled WGS sequence"/>
</dbReference>
<dbReference type="AlphaFoldDB" id="A0A1I4LBL1"/>
<gene>
    <name evidence="2" type="ORF">SAMN02982985_01855</name>
</gene>
<proteinExistence type="predicted"/>
<dbReference type="PIRSF" id="PIRSF037442">
    <property type="entry name" value="UCP037442_abhydr"/>
    <property type="match status" value="1"/>
</dbReference>
<evidence type="ECO:0000313" key="3">
    <source>
        <dbReference type="Proteomes" id="UP000199470"/>
    </source>
</evidence>
<evidence type="ECO:0000259" key="1">
    <source>
        <dbReference type="Pfam" id="PF12146"/>
    </source>
</evidence>
<accession>A0A1I4LBL1</accession>
<dbReference type="InterPro" id="IPR029058">
    <property type="entry name" value="AB_hydrolase_fold"/>
</dbReference>
<dbReference type="Gene3D" id="3.40.50.1820">
    <property type="entry name" value="alpha/beta hydrolase"/>
    <property type="match status" value="1"/>
</dbReference>
<dbReference type="GO" id="GO:0016787">
    <property type="term" value="F:hydrolase activity"/>
    <property type="evidence" value="ECO:0007669"/>
    <property type="project" value="UniProtKB-KW"/>
</dbReference>
<reference evidence="2 3" key="1">
    <citation type="submission" date="2016-10" db="EMBL/GenBank/DDBJ databases">
        <authorList>
            <person name="de Groot N.N."/>
        </authorList>
    </citation>
    <scope>NUCLEOTIDE SEQUENCE [LARGE SCALE GENOMIC DNA]</scope>
    <source>
        <strain evidence="2 3">ATCC 43154</strain>
    </source>
</reference>
<dbReference type="EMBL" id="FOTW01000009">
    <property type="protein sequence ID" value="SFL88259.1"/>
    <property type="molecule type" value="Genomic_DNA"/>
</dbReference>
<dbReference type="SUPFAM" id="SSF53474">
    <property type="entry name" value="alpha/beta-Hydrolases"/>
    <property type="match status" value="1"/>
</dbReference>
<dbReference type="STRING" id="758825.SAMN02982985_01855"/>
<keyword evidence="2" id="KW-0378">Hydrolase</keyword>
<dbReference type="OrthoDB" id="9785076at2"/>
<dbReference type="InterPro" id="IPR022742">
    <property type="entry name" value="Hydrolase_4"/>
</dbReference>
<sequence length="298" mass="33221">MQTFEQQEVDLGGGEHVVARFFAPSGPARGALLLAPAMAVPQTYYTAFAEWLARQGLLVATFDYRGIGLSRRGHLRELDADVIGWATRDCAAMIDAVGARAPGLPLYWLGHSLGGQILPFVPNNDKVAKVLTIATGSGYWRENTASLKRTVWSMWYFFVPLAVPLCGYFPGKRLGMVGDLPRGVIEQWRRWCLHRDYAVGVEGATARARYDAIRQPIVSLSFTDDEYMTARSIAAIHDSYTNAPRDMRRIAPEQIGVRRIGHFGFFRPAFEQSLWQAHLLPELQLLPAAPSRAYSPIQ</sequence>